<sequence length="287" mass="33835">NLDRVLYFAQYVVTHVDEEAREKELKRQEDKIALTEHEQAAKLNARIAEARAISEKRLEELSQSRIEIDNQYDEMIAERLEPTIKAGQRLEGMLSESLGEESRTPIQFPDSDQVIAKAGEIITNQHLSEVQEFVKLRLEEIEDELKEEKEKKHEEIRIEIEEIRAETDLNIEDLRNQHEDQSSADREENIRLRDELVDLQPLTFIGESRYRDLRARWGQVFQADMGAEAFFNILKRLDLDKLSEELWHEVRTSRSKQKRSKATKRLKVVEAFRRSGNRPEWMILTVL</sequence>
<gene>
    <name evidence="2" type="ORF">S01H4_41951</name>
</gene>
<accession>X1DDE3</accession>
<comment type="caution">
    <text evidence="2">The sequence shown here is derived from an EMBL/GenBank/DDBJ whole genome shotgun (WGS) entry which is preliminary data.</text>
</comment>
<evidence type="ECO:0000313" key="2">
    <source>
        <dbReference type="EMBL" id="GAH03064.1"/>
    </source>
</evidence>
<dbReference type="EMBL" id="BART01022985">
    <property type="protein sequence ID" value="GAH03064.1"/>
    <property type="molecule type" value="Genomic_DNA"/>
</dbReference>
<protein>
    <recommendedName>
        <fullName evidence="3">DNA-directed RNA polymerase</fullName>
    </recommendedName>
</protein>
<feature type="coiled-coil region" evidence="1">
    <location>
        <begin position="131"/>
        <end position="177"/>
    </location>
</feature>
<dbReference type="AlphaFoldDB" id="X1DDE3"/>
<keyword evidence="1" id="KW-0175">Coiled coil</keyword>
<organism evidence="2">
    <name type="scientific">marine sediment metagenome</name>
    <dbReference type="NCBI Taxonomy" id="412755"/>
    <lineage>
        <taxon>unclassified sequences</taxon>
        <taxon>metagenomes</taxon>
        <taxon>ecological metagenomes</taxon>
    </lineage>
</organism>
<feature type="coiled-coil region" evidence="1">
    <location>
        <begin position="18"/>
        <end position="78"/>
    </location>
</feature>
<name>X1DDE3_9ZZZZ</name>
<reference evidence="2" key="1">
    <citation type="journal article" date="2014" name="Front. Microbiol.">
        <title>High frequency of phylogenetically diverse reductive dehalogenase-homologous genes in deep subseafloor sedimentary metagenomes.</title>
        <authorList>
            <person name="Kawai M."/>
            <person name="Futagami T."/>
            <person name="Toyoda A."/>
            <person name="Takaki Y."/>
            <person name="Nishi S."/>
            <person name="Hori S."/>
            <person name="Arai W."/>
            <person name="Tsubouchi T."/>
            <person name="Morono Y."/>
            <person name="Uchiyama I."/>
            <person name="Ito T."/>
            <person name="Fujiyama A."/>
            <person name="Inagaki F."/>
            <person name="Takami H."/>
        </authorList>
    </citation>
    <scope>NUCLEOTIDE SEQUENCE</scope>
    <source>
        <strain evidence="2">Expedition CK06-06</strain>
    </source>
</reference>
<evidence type="ECO:0000256" key="1">
    <source>
        <dbReference type="SAM" id="Coils"/>
    </source>
</evidence>
<feature type="non-terminal residue" evidence="2">
    <location>
        <position position="1"/>
    </location>
</feature>
<dbReference type="SUPFAM" id="SSF64484">
    <property type="entry name" value="beta and beta-prime subunits of DNA dependent RNA-polymerase"/>
    <property type="match status" value="1"/>
</dbReference>
<evidence type="ECO:0008006" key="3">
    <source>
        <dbReference type="Google" id="ProtNLM"/>
    </source>
</evidence>
<proteinExistence type="predicted"/>
<feature type="non-terminal residue" evidence="2">
    <location>
        <position position="287"/>
    </location>
</feature>